<dbReference type="PANTHER" id="PTHR37171:SF1">
    <property type="entry name" value="SERINE_THREONINE-PROTEIN KINASE YRZF-RELATED"/>
    <property type="match status" value="1"/>
</dbReference>
<dbReference type="Proteomes" id="UP000217790">
    <property type="component" value="Unassembled WGS sequence"/>
</dbReference>
<organism evidence="2 3">
    <name type="scientific">Armillaria gallica</name>
    <name type="common">Bulbous honey fungus</name>
    <name type="synonym">Armillaria bulbosa</name>
    <dbReference type="NCBI Taxonomy" id="47427"/>
    <lineage>
        <taxon>Eukaryota</taxon>
        <taxon>Fungi</taxon>
        <taxon>Dikarya</taxon>
        <taxon>Basidiomycota</taxon>
        <taxon>Agaricomycotina</taxon>
        <taxon>Agaricomycetes</taxon>
        <taxon>Agaricomycetidae</taxon>
        <taxon>Agaricales</taxon>
        <taxon>Marasmiineae</taxon>
        <taxon>Physalacriaceae</taxon>
        <taxon>Armillaria</taxon>
    </lineage>
</organism>
<proteinExistence type="predicted"/>
<dbReference type="PROSITE" id="PS50011">
    <property type="entry name" value="PROTEIN_KINASE_DOM"/>
    <property type="match status" value="1"/>
</dbReference>
<reference evidence="3" key="1">
    <citation type="journal article" date="2017" name="Nat. Ecol. Evol.">
        <title>Genome expansion and lineage-specific genetic innovations in the forest pathogenic fungi Armillaria.</title>
        <authorList>
            <person name="Sipos G."/>
            <person name="Prasanna A.N."/>
            <person name="Walter M.C."/>
            <person name="O'Connor E."/>
            <person name="Balint B."/>
            <person name="Krizsan K."/>
            <person name="Kiss B."/>
            <person name="Hess J."/>
            <person name="Varga T."/>
            <person name="Slot J."/>
            <person name="Riley R."/>
            <person name="Boka B."/>
            <person name="Rigling D."/>
            <person name="Barry K."/>
            <person name="Lee J."/>
            <person name="Mihaltcheva S."/>
            <person name="LaButti K."/>
            <person name="Lipzen A."/>
            <person name="Waldron R."/>
            <person name="Moloney N.M."/>
            <person name="Sperisen C."/>
            <person name="Kredics L."/>
            <person name="Vagvoelgyi C."/>
            <person name="Patrignani A."/>
            <person name="Fitzpatrick D."/>
            <person name="Nagy I."/>
            <person name="Doyle S."/>
            <person name="Anderson J.B."/>
            <person name="Grigoriev I.V."/>
            <person name="Gueldener U."/>
            <person name="Muensterkoetter M."/>
            <person name="Nagy L.G."/>
        </authorList>
    </citation>
    <scope>NUCLEOTIDE SEQUENCE [LARGE SCALE GENOMIC DNA]</scope>
    <source>
        <strain evidence="3">Ar21-2</strain>
    </source>
</reference>
<dbReference type="AlphaFoldDB" id="A0A2H3CZV8"/>
<sequence length="171" mass="19160">MWEVSTWFGKMGSCDTELAAYRLLHRLQGQYIPRLVGVVRLCITPEPTPLHPITDVVQGLILEYIPGASMGKLQPGIDVSEQEAERISSDVMAGLRAIEAENCLLHNDIHTRNVFLRESDRSPVIIDFGEANIRQSGTSDEDWRRIINGGPDTRYMRRLLVDSESGLGRGQ</sequence>
<evidence type="ECO:0000313" key="2">
    <source>
        <dbReference type="EMBL" id="PBK88579.1"/>
    </source>
</evidence>
<keyword evidence="3" id="KW-1185">Reference proteome</keyword>
<name>A0A2H3CZV8_ARMGA</name>
<dbReference type="OrthoDB" id="3250851at2759"/>
<dbReference type="InterPro" id="IPR052396">
    <property type="entry name" value="Meiotic_Drive_Suppr_Kinase"/>
</dbReference>
<dbReference type="InterPro" id="IPR011009">
    <property type="entry name" value="Kinase-like_dom_sf"/>
</dbReference>
<dbReference type="SUPFAM" id="SSF56112">
    <property type="entry name" value="Protein kinase-like (PK-like)"/>
    <property type="match status" value="1"/>
</dbReference>
<dbReference type="InParanoid" id="A0A2H3CZV8"/>
<dbReference type="EMBL" id="KZ293672">
    <property type="protein sequence ID" value="PBK88579.1"/>
    <property type="molecule type" value="Genomic_DNA"/>
</dbReference>
<dbReference type="GO" id="GO:0004672">
    <property type="term" value="F:protein kinase activity"/>
    <property type="evidence" value="ECO:0007669"/>
    <property type="project" value="InterPro"/>
</dbReference>
<dbReference type="OMA" id="WRRIING"/>
<evidence type="ECO:0000313" key="3">
    <source>
        <dbReference type="Proteomes" id="UP000217790"/>
    </source>
</evidence>
<dbReference type="Gene3D" id="1.10.510.10">
    <property type="entry name" value="Transferase(Phosphotransferase) domain 1"/>
    <property type="match status" value="1"/>
</dbReference>
<evidence type="ECO:0000259" key="1">
    <source>
        <dbReference type="PROSITE" id="PS50011"/>
    </source>
</evidence>
<feature type="domain" description="Protein kinase" evidence="1">
    <location>
        <begin position="1"/>
        <end position="171"/>
    </location>
</feature>
<dbReference type="GO" id="GO:0005524">
    <property type="term" value="F:ATP binding"/>
    <property type="evidence" value="ECO:0007669"/>
    <property type="project" value="InterPro"/>
</dbReference>
<dbReference type="PANTHER" id="PTHR37171">
    <property type="entry name" value="SERINE/THREONINE-PROTEIN KINASE YRZF-RELATED"/>
    <property type="match status" value="1"/>
</dbReference>
<dbReference type="STRING" id="47427.A0A2H3CZV8"/>
<dbReference type="InterPro" id="IPR000719">
    <property type="entry name" value="Prot_kinase_dom"/>
</dbReference>
<accession>A0A2H3CZV8</accession>
<dbReference type="Pfam" id="PF00069">
    <property type="entry name" value="Pkinase"/>
    <property type="match status" value="1"/>
</dbReference>
<gene>
    <name evidence="2" type="ORF">ARMGADRAFT_362315</name>
</gene>
<protein>
    <recommendedName>
        <fullName evidence="1">Protein kinase domain-containing protein</fullName>
    </recommendedName>
</protein>